<dbReference type="InterPro" id="IPR036249">
    <property type="entry name" value="Thioredoxin-like_sf"/>
</dbReference>
<dbReference type="GO" id="GO:0016491">
    <property type="term" value="F:oxidoreductase activity"/>
    <property type="evidence" value="ECO:0007669"/>
    <property type="project" value="InterPro"/>
</dbReference>
<sequence>MLSEGAVAPDFSLPGIVDGEPAYYDLVQPLDQGRAALVLFYPCDFVPTITPELRAASAWADRDDLVVYGISADSLFAHEAYADREGITITLLTDTHATIADAYDLVAEEVRGHHQVPARAVLVIAPDWTIRFGWTTDDPLAPTDGAPLRAAAACLDEILDASIDPPE</sequence>
<reference evidence="2 3" key="1">
    <citation type="submission" date="2018-04" db="EMBL/GenBank/DDBJ databases">
        <title>Halococcoides cellulosivorans gen. nov., sp. nov., an extremely halophilic cellulose-utilizing haloarchaeon from hypersaline lakes.</title>
        <authorList>
            <person name="Sorokin D.Y."/>
            <person name="Toshchakov S.V."/>
            <person name="Samarov N.I."/>
            <person name="Korzhenkov A."/>
            <person name="Kublanov I.V."/>
        </authorList>
    </citation>
    <scope>NUCLEOTIDE SEQUENCE [LARGE SCALE GENOMIC DNA]</scope>
    <source>
        <strain evidence="2 3">HArcel1</strain>
    </source>
</reference>
<dbReference type="PROSITE" id="PS51352">
    <property type="entry name" value="THIOREDOXIN_2"/>
    <property type="match status" value="1"/>
</dbReference>
<organism evidence="2 3">
    <name type="scientific">Halococcoides cellulosivorans</name>
    <dbReference type="NCBI Taxonomy" id="1679096"/>
    <lineage>
        <taxon>Archaea</taxon>
        <taxon>Methanobacteriati</taxon>
        <taxon>Methanobacteriota</taxon>
        <taxon>Stenosarchaea group</taxon>
        <taxon>Halobacteria</taxon>
        <taxon>Halobacteriales</taxon>
        <taxon>Haloarculaceae</taxon>
        <taxon>Halococcoides</taxon>
    </lineage>
</organism>
<dbReference type="KEGG" id="harc:HARCEL1_03535"/>
<dbReference type="Proteomes" id="UP000244727">
    <property type="component" value="Chromosome"/>
</dbReference>
<dbReference type="Gene3D" id="3.40.30.10">
    <property type="entry name" value="Glutaredoxin"/>
    <property type="match status" value="1"/>
</dbReference>
<evidence type="ECO:0000259" key="1">
    <source>
        <dbReference type="PROSITE" id="PS51352"/>
    </source>
</evidence>
<dbReference type="RefSeq" id="WP_108381221.1">
    <property type="nucleotide sequence ID" value="NZ_CP028858.1"/>
</dbReference>
<proteinExistence type="predicted"/>
<dbReference type="GeneID" id="36511548"/>
<gene>
    <name evidence="2" type="ORF">HARCEL1_03535</name>
</gene>
<dbReference type="AlphaFoldDB" id="A0A2R4WZ83"/>
<evidence type="ECO:0000313" key="2">
    <source>
        <dbReference type="EMBL" id="AWB26852.1"/>
    </source>
</evidence>
<accession>A0A2R4WZ83</accession>
<dbReference type="GO" id="GO:0016209">
    <property type="term" value="F:antioxidant activity"/>
    <property type="evidence" value="ECO:0007669"/>
    <property type="project" value="InterPro"/>
</dbReference>
<dbReference type="Pfam" id="PF00578">
    <property type="entry name" value="AhpC-TSA"/>
    <property type="match status" value="1"/>
</dbReference>
<name>A0A2R4WZ83_9EURY</name>
<dbReference type="InterPro" id="IPR013766">
    <property type="entry name" value="Thioredoxin_domain"/>
</dbReference>
<dbReference type="SUPFAM" id="SSF52833">
    <property type="entry name" value="Thioredoxin-like"/>
    <property type="match status" value="1"/>
</dbReference>
<feature type="domain" description="Thioredoxin" evidence="1">
    <location>
        <begin position="2"/>
        <end position="160"/>
    </location>
</feature>
<dbReference type="InterPro" id="IPR000866">
    <property type="entry name" value="AhpC/TSA"/>
</dbReference>
<evidence type="ECO:0000313" key="3">
    <source>
        <dbReference type="Proteomes" id="UP000244727"/>
    </source>
</evidence>
<dbReference type="EMBL" id="CP028858">
    <property type="protein sequence ID" value="AWB26852.1"/>
    <property type="molecule type" value="Genomic_DNA"/>
</dbReference>
<protein>
    <submittedName>
        <fullName evidence="2">Alkyl hydroperoxide reductase</fullName>
    </submittedName>
</protein>
<keyword evidence="3" id="KW-1185">Reference proteome</keyword>